<sequence length="64" mass="7811">MSSSTINEYLDEYNDYMRLYEIFGDHEYLEEAIEVLNSLKVRALRAEQHNRIVWKVMSRRIHAY</sequence>
<proteinExistence type="predicted"/>
<gene>
    <name evidence="1" type="ORF">Back11_57490</name>
</gene>
<keyword evidence="2" id="KW-1185">Reference proteome</keyword>
<evidence type="ECO:0000313" key="2">
    <source>
        <dbReference type="Proteomes" id="UP000275368"/>
    </source>
</evidence>
<dbReference type="EMBL" id="AP019308">
    <property type="protein sequence ID" value="BBH24404.1"/>
    <property type="molecule type" value="Genomic_DNA"/>
</dbReference>
<dbReference type="AlphaFoldDB" id="A0A3G9JNG6"/>
<evidence type="ECO:0000313" key="1">
    <source>
        <dbReference type="EMBL" id="BBH24404.1"/>
    </source>
</evidence>
<reference evidence="1 2" key="1">
    <citation type="submission" date="2018-11" db="EMBL/GenBank/DDBJ databases">
        <title>Complete genome sequence of Paenibacillus baekrokdamisoli strain KCTC 33723.</title>
        <authorList>
            <person name="Kang S.W."/>
            <person name="Lee K.C."/>
            <person name="Kim K.K."/>
            <person name="Kim J.S."/>
            <person name="Kim D.S."/>
            <person name="Ko S.H."/>
            <person name="Yang S.H."/>
            <person name="Lee J.S."/>
        </authorList>
    </citation>
    <scope>NUCLEOTIDE SEQUENCE [LARGE SCALE GENOMIC DNA]</scope>
    <source>
        <strain evidence="1 2">KCTC 33723</strain>
    </source>
</reference>
<organism evidence="1 2">
    <name type="scientific">Paenibacillus baekrokdamisoli</name>
    <dbReference type="NCBI Taxonomy" id="1712516"/>
    <lineage>
        <taxon>Bacteria</taxon>
        <taxon>Bacillati</taxon>
        <taxon>Bacillota</taxon>
        <taxon>Bacilli</taxon>
        <taxon>Bacillales</taxon>
        <taxon>Paenibacillaceae</taxon>
        <taxon>Paenibacillus</taxon>
    </lineage>
</organism>
<accession>A0A3G9JNG6</accession>
<protein>
    <submittedName>
        <fullName evidence="1">Uncharacterized protein</fullName>
    </submittedName>
</protein>
<name>A0A3G9JNG6_9BACL</name>
<dbReference type="Proteomes" id="UP000275368">
    <property type="component" value="Chromosome"/>
</dbReference>
<dbReference type="KEGG" id="pbk:Back11_57490"/>